<comment type="caution">
    <text evidence="1">The sequence shown here is derived from an EMBL/GenBank/DDBJ whole genome shotgun (WGS) entry which is preliminary data.</text>
</comment>
<proteinExistence type="predicted"/>
<protein>
    <submittedName>
        <fullName evidence="1">Uncharacterized protein</fullName>
    </submittedName>
</protein>
<sequence>MAKAKTKKVVNIYKGKIDIKELIIKLLTRNL</sequence>
<dbReference type="AlphaFoldDB" id="U4R6F4"/>
<name>U4R6F4_9FIRM</name>
<organism evidence="1 2">
    <name type="scientific">Ruminiclostridium papyrosolvens C7</name>
    <dbReference type="NCBI Taxonomy" id="1330534"/>
    <lineage>
        <taxon>Bacteria</taxon>
        <taxon>Bacillati</taxon>
        <taxon>Bacillota</taxon>
        <taxon>Clostridia</taxon>
        <taxon>Eubacteriales</taxon>
        <taxon>Oscillospiraceae</taxon>
        <taxon>Ruminiclostridium</taxon>
    </lineage>
</organism>
<accession>U4R6F4</accession>
<evidence type="ECO:0000313" key="1">
    <source>
        <dbReference type="EMBL" id="EPR14081.1"/>
    </source>
</evidence>
<dbReference type="Proteomes" id="UP000016860">
    <property type="component" value="Unassembled WGS sequence"/>
</dbReference>
<evidence type="ECO:0000313" key="2">
    <source>
        <dbReference type="Proteomes" id="UP000016860"/>
    </source>
</evidence>
<dbReference type="EMBL" id="ATAY01000008">
    <property type="protein sequence ID" value="EPR14081.1"/>
    <property type="molecule type" value="Genomic_DNA"/>
</dbReference>
<gene>
    <name evidence="1" type="ORF">L323_01395</name>
</gene>
<reference evidence="1 2" key="1">
    <citation type="journal article" date="2013" name="Genome Announc.">
        <title>Draft Genome Sequence of the Cellulolytic Bacterium Clostridium papyrosolvens C7 (ATCC 700395).</title>
        <authorList>
            <person name="Zepeda V."/>
            <person name="Dassa B."/>
            <person name="Borovok I."/>
            <person name="Lamed R."/>
            <person name="Bayer E.A."/>
            <person name="Cate J.H."/>
        </authorList>
    </citation>
    <scope>NUCLEOTIDE SEQUENCE [LARGE SCALE GENOMIC DNA]</scope>
    <source>
        <strain evidence="1 2">C7</strain>
    </source>
</reference>
<dbReference type="STRING" id="1330534.L323_01395"/>